<dbReference type="PANTHER" id="PTHR30385:SF4">
    <property type="entry name" value="RNA POLYMERASE SIGMA-E FACTOR"/>
    <property type="match status" value="1"/>
</dbReference>
<evidence type="ECO:0000256" key="3">
    <source>
        <dbReference type="ARBA" id="ARBA00023125"/>
    </source>
</evidence>
<dbReference type="PANTHER" id="PTHR30385">
    <property type="entry name" value="SIGMA FACTOR F FLAGELLAR"/>
    <property type="match status" value="1"/>
</dbReference>
<dbReference type="EMBL" id="QSHZ01000011">
    <property type="protein sequence ID" value="RHC55973.1"/>
    <property type="molecule type" value="Genomic_DNA"/>
</dbReference>
<dbReference type="GO" id="GO:0006352">
    <property type="term" value="P:DNA-templated transcription initiation"/>
    <property type="evidence" value="ECO:0007669"/>
    <property type="project" value="InterPro"/>
</dbReference>
<dbReference type="SUPFAM" id="SSF88659">
    <property type="entry name" value="Sigma3 and sigma4 domains of RNA polymerase sigma factors"/>
    <property type="match status" value="1"/>
</dbReference>
<sequence>MAGVKRVFSLLRLFFAHFYFCCTTLLPVKKGAEMKINYEFVTGEKLELEVDDSVGEIVIEMEVLQSRQNRTETRRHNSLESMQEQQQGHSPRQFVDEKVDVEQFIVESDERERLHQAIGLLEDRDRRIVRRYYFENRTMEEIGREIGISAMAVSKRLKKIPEKLKSLMS</sequence>
<evidence type="ECO:0000313" key="8">
    <source>
        <dbReference type="Proteomes" id="UP000283975"/>
    </source>
</evidence>
<gene>
    <name evidence="7" type="ORF">DW839_12505</name>
</gene>
<keyword evidence="3" id="KW-0238">DNA-binding</keyword>
<feature type="compositionally biased region" description="Basic and acidic residues" evidence="5">
    <location>
        <begin position="69"/>
        <end position="78"/>
    </location>
</feature>
<dbReference type="InterPro" id="IPR013324">
    <property type="entry name" value="RNA_pol_sigma_r3/r4-like"/>
</dbReference>
<dbReference type="AlphaFoldDB" id="A0A414AW00"/>
<keyword evidence="2" id="KW-0731">Sigma factor</keyword>
<feature type="region of interest" description="Disordered" evidence="5">
    <location>
        <begin position="68"/>
        <end position="92"/>
    </location>
</feature>
<name>A0A414AW00_9FIRM</name>
<comment type="caution">
    <text evidence="7">The sequence shown here is derived from an EMBL/GenBank/DDBJ whole genome shotgun (WGS) entry which is preliminary data.</text>
</comment>
<dbReference type="InterPro" id="IPR007630">
    <property type="entry name" value="RNA_pol_sigma70_r4"/>
</dbReference>
<accession>A0A414AW00</accession>
<dbReference type="GO" id="GO:0003677">
    <property type="term" value="F:DNA binding"/>
    <property type="evidence" value="ECO:0007669"/>
    <property type="project" value="UniProtKB-KW"/>
</dbReference>
<reference evidence="7 8" key="1">
    <citation type="submission" date="2018-08" db="EMBL/GenBank/DDBJ databases">
        <title>A genome reference for cultivated species of the human gut microbiota.</title>
        <authorList>
            <person name="Zou Y."/>
            <person name="Xue W."/>
            <person name="Luo G."/>
        </authorList>
    </citation>
    <scope>NUCLEOTIDE SEQUENCE [LARGE SCALE GENOMIC DNA]</scope>
    <source>
        <strain evidence="7 8">AM35-14</strain>
    </source>
</reference>
<evidence type="ECO:0000259" key="6">
    <source>
        <dbReference type="Pfam" id="PF04545"/>
    </source>
</evidence>
<dbReference type="GO" id="GO:0016987">
    <property type="term" value="F:sigma factor activity"/>
    <property type="evidence" value="ECO:0007669"/>
    <property type="project" value="UniProtKB-KW"/>
</dbReference>
<proteinExistence type="predicted"/>
<organism evidence="7 8">
    <name type="scientific">Enterocloster bolteae</name>
    <dbReference type="NCBI Taxonomy" id="208479"/>
    <lineage>
        <taxon>Bacteria</taxon>
        <taxon>Bacillati</taxon>
        <taxon>Bacillota</taxon>
        <taxon>Clostridia</taxon>
        <taxon>Lachnospirales</taxon>
        <taxon>Lachnospiraceae</taxon>
        <taxon>Enterocloster</taxon>
    </lineage>
</organism>
<dbReference type="NCBIfam" id="TIGR02937">
    <property type="entry name" value="sigma70-ECF"/>
    <property type="match status" value="1"/>
</dbReference>
<keyword evidence="1" id="KW-0805">Transcription regulation</keyword>
<dbReference type="Pfam" id="PF04545">
    <property type="entry name" value="Sigma70_r4"/>
    <property type="match status" value="1"/>
</dbReference>
<dbReference type="Gene3D" id="1.20.140.160">
    <property type="match status" value="1"/>
</dbReference>
<dbReference type="Proteomes" id="UP000283975">
    <property type="component" value="Unassembled WGS sequence"/>
</dbReference>
<evidence type="ECO:0000256" key="4">
    <source>
        <dbReference type="ARBA" id="ARBA00023163"/>
    </source>
</evidence>
<dbReference type="InterPro" id="IPR014284">
    <property type="entry name" value="RNA_pol_sigma-70_dom"/>
</dbReference>
<feature type="domain" description="RNA polymerase sigma-70 region 4" evidence="6">
    <location>
        <begin position="117"/>
        <end position="165"/>
    </location>
</feature>
<evidence type="ECO:0000256" key="1">
    <source>
        <dbReference type="ARBA" id="ARBA00023015"/>
    </source>
</evidence>
<evidence type="ECO:0000256" key="2">
    <source>
        <dbReference type="ARBA" id="ARBA00023082"/>
    </source>
</evidence>
<evidence type="ECO:0000256" key="5">
    <source>
        <dbReference type="SAM" id="MobiDB-lite"/>
    </source>
</evidence>
<protein>
    <recommendedName>
        <fullName evidence="6">RNA polymerase sigma-70 region 4 domain-containing protein</fullName>
    </recommendedName>
</protein>
<feature type="compositionally biased region" description="Polar residues" evidence="5">
    <location>
        <begin position="79"/>
        <end position="90"/>
    </location>
</feature>
<evidence type="ECO:0000313" key="7">
    <source>
        <dbReference type="EMBL" id="RHC55973.1"/>
    </source>
</evidence>
<dbReference type="CDD" id="cd06171">
    <property type="entry name" value="Sigma70_r4"/>
    <property type="match status" value="1"/>
</dbReference>
<keyword evidence="4" id="KW-0804">Transcription</keyword>